<dbReference type="EMBL" id="QHBU01000255">
    <property type="protein sequence ID" value="PZR78579.1"/>
    <property type="molecule type" value="Genomic_DNA"/>
</dbReference>
<dbReference type="Gene3D" id="3.40.30.10">
    <property type="entry name" value="Glutaredoxin"/>
    <property type="match status" value="1"/>
</dbReference>
<organism evidence="3 4">
    <name type="scientific">Candidatus Aeolococcus gillhamiae</name>
    <dbReference type="NCBI Taxonomy" id="3127015"/>
    <lineage>
        <taxon>Bacteria</taxon>
        <taxon>Bacillati</taxon>
        <taxon>Candidatus Dormiibacterota</taxon>
        <taxon>Candidatus Dormibacteria</taxon>
        <taxon>Candidatus Aeolococcales</taxon>
        <taxon>Candidatus Aeolococcaceae</taxon>
        <taxon>Candidatus Aeolococcus</taxon>
    </lineage>
</organism>
<dbReference type="GO" id="GO:0016491">
    <property type="term" value="F:oxidoreductase activity"/>
    <property type="evidence" value="ECO:0007669"/>
    <property type="project" value="InterPro"/>
</dbReference>
<proteinExistence type="predicted"/>
<dbReference type="Proteomes" id="UP000248724">
    <property type="component" value="Unassembled WGS sequence"/>
</dbReference>
<keyword evidence="1" id="KW-0732">Signal</keyword>
<dbReference type="InterPro" id="IPR000866">
    <property type="entry name" value="AhpC/TSA"/>
</dbReference>
<gene>
    <name evidence="3" type="ORF">DLM65_12440</name>
</gene>
<dbReference type="AlphaFoldDB" id="A0A2W5YZX2"/>
<accession>A0A2W5YZX2</accession>
<dbReference type="InterPro" id="IPR013766">
    <property type="entry name" value="Thioredoxin_domain"/>
</dbReference>
<feature type="signal peptide" evidence="1">
    <location>
        <begin position="1"/>
        <end position="27"/>
    </location>
</feature>
<dbReference type="Pfam" id="PF00578">
    <property type="entry name" value="AhpC-TSA"/>
    <property type="match status" value="1"/>
</dbReference>
<dbReference type="InterPro" id="IPR050553">
    <property type="entry name" value="Thioredoxin_ResA/DsbE_sf"/>
</dbReference>
<dbReference type="PROSITE" id="PS51257">
    <property type="entry name" value="PROKAR_LIPOPROTEIN"/>
    <property type="match status" value="1"/>
</dbReference>
<dbReference type="PROSITE" id="PS00194">
    <property type="entry name" value="THIOREDOXIN_1"/>
    <property type="match status" value="1"/>
</dbReference>
<feature type="chain" id="PRO_5015916362" description="Thioredoxin domain-containing protein" evidence="1">
    <location>
        <begin position="28"/>
        <end position="178"/>
    </location>
</feature>
<dbReference type="SUPFAM" id="SSF52833">
    <property type="entry name" value="Thioredoxin-like"/>
    <property type="match status" value="1"/>
</dbReference>
<dbReference type="PANTHER" id="PTHR42852:SF13">
    <property type="entry name" value="PROTEIN DIPZ"/>
    <property type="match status" value="1"/>
</dbReference>
<protein>
    <recommendedName>
        <fullName evidence="2">Thioredoxin domain-containing protein</fullName>
    </recommendedName>
</protein>
<comment type="caution">
    <text evidence="3">The sequence shown here is derived from an EMBL/GenBank/DDBJ whole genome shotgun (WGS) entry which is preliminary data.</text>
</comment>
<evidence type="ECO:0000313" key="4">
    <source>
        <dbReference type="Proteomes" id="UP000248724"/>
    </source>
</evidence>
<dbReference type="GO" id="GO:0016209">
    <property type="term" value="F:antioxidant activity"/>
    <property type="evidence" value="ECO:0007669"/>
    <property type="project" value="InterPro"/>
</dbReference>
<dbReference type="CDD" id="cd02966">
    <property type="entry name" value="TlpA_like_family"/>
    <property type="match status" value="1"/>
</dbReference>
<evidence type="ECO:0000313" key="3">
    <source>
        <dbReference type="EMBL" id="PZR78579.1"/>
    </source>
</evidence>
<dbReference type="InterPro" id="IPR017937">
    <property type="entry name" value="Thioredoxin_CS"/>
</dbReference>
<evidence type="ECO:0000259" key="2">
    <source>
        <dbReference type="PROSITE" id="PS51352"/>
    </source>
</evidence>
<reference evidence="3 4" key="1">
    <citation type="journal article" date="2017" name="Nature">
        <title>Atmospheric trace gases support primary production in Antarctic desert surface soil.</title>
        <authorList>
            <person name="Ji M."/>
            <person name="Greening C."/>
            <person name="Vanwonterghem I."/>
            <person name="Carere C.R."/>
            <person name="Bay S.K."/>
            <person name="Steen J.A."/>
            <person name="Montgomery K."/>
            <person name="Lines T."/>
            <person name="Beardall J."/>
            <person name="van Dorst J."/>
            <person name="Snape I."/>
            <person name="Stott M.B."/>
            <person name="Hugenholtz P."/>
            <person name="Ferrari B.C."/>
        </authorList>
    </citation>
    <scope>NUCLEOTIDE SEQUENCE [LARGE SCALE GENOMIC DNA]</scope>
    <source>
        <strain evidence="3">RRmetagenome_bin12</strain>
    </source>
</reference>
<feature type="domain" description="Thioredoxin" evidence="2">
    <location>
        <begin position="38"/>
        <end position="176"/>
    </location>
</feature>
<dbReference type="PANTHER" id="PTHR42852">
    <property type="entry name" value="THIOL:DISULFIDE INTERCHANGE PROTEIN DSBE"/>
    <property type="match status" value="1"/>
</dbReference>
<dbReference type="PROSITE" id="PS51352">
    <property type="entry name" value="THIOREDOXIN_2"/>
    <property type="match status" value="1"/>
</dbReference>
<dbReference type="InterPro" id="IPR036249">
    <property type="entry name" value="Thioredoxin-like_sf"/>
</dbReference>
<name>A0A2W5YZX2_9BACT</name>
<sequence>MTPAPRVRLARQLCLVAALAVAGCGSAGGSAATPRVGVHPGDTAPALAGTSLEGHRQSLAALQGSVVVLVFWASWCAPCQAEQPAVNALARQEAASGVHFLGVSVDVDRGAAQAYVARYAVTYDNLIDAQQTVVVDFEVAGPPTTFVVDRTGHVAAELVGELSPDNLRAHIASALSSH</sequence>
<evidence type="ECO:0000256" key="1">
    <source>
        <dbReference type="SAM" id="SignalP"/>
    </source>
</evidence>